<dbReference type="Pfam" id="PF02861">
    <property type="entry name" value="Clp_N"/>
    <property type="match status" value="1"/>
</dbReference>
<dbReference type="STRING" id="1121321.SAMN04488530_1316"/>
<evidence type="ECO:0000313" key="9">
    <source>
        <dbReference type="EMBL" id="SHH26164.1"/>
    </source>
</evidence>
<keyword evidence="3 6" id="KW-0067">ATP-binding</keyword>
<dbReference type="PROSITE" id="PS00870">
    <property type="entry name" value="CLPAB_1"/>
    <property type="match status" value="1"/>
</dbReference>
<keyword evidence="2 6" id="KW-0547">Nucleotide-binding</keyword>
<dbReference type="Proteomes" id="UP000243255">
    <property type="component" value="Unassembled WGS sequence"/>
</dbReference>
<dbReference type="InterPro" id="IPR036628">
    <property type="entry name" value="Clp_N_dom_sf"/>
</dbReference>
<accession>A0A1M5RIT9</accession>
<dbReference type="InterPro" id="IPR027417">
    <property type="entry name" value="P-loop_NTPase"/>
</dbReference>
<evidence type="ECO:0000259" key="8">
    <source>
        <dbReference type="PROSITE" id="PS51903"/>
    </source>
</evidence>
<dbReference type="InterPro" id="IPR003959">
    <property type="entry name" value="ATPase_AAA_core"/>
</dbReference>
<dbReference type="Pfam" id="PF17871">
    <property type="entry name" value="AAA_lid_9"/>
    <property type="match status" value="1"/>
</dbReference>
<keyword evidence="9" id="KW-0378">Hydrolase</keyword>
<dbReference type="InterPro" id="IPR018368">
    <property type="entry name" value="ClpA/B_CS1"/>
</dbReference>
<evidence type="ECO:0000256" key="4">
    <source>
        <dbReference type="ARBA" id="ARBA00023186"/>
    </source>
</evidence>
<dbReference type="PANTHER" id="PTHR11638">
    <property type="entry name" value="ATP-DEPENDENT CLP PROTEASE"/>
    <property type="match status" value="1"/>
</dbReference>
<keyword evidence="9" id="KW-0645">Protease</keyword>
<dbReference type="SUPFAM" id="SSF52540">
    <property type="entry name" value="P-loop containing nucleoside triphosphate hydrolases"/>
    <property type="match status" value="2"/>
</dbReference>
<protein>
    <submittedName>
        <fullName evidence="9">ATP-dependent Clp protease ATP-binding subunit ClpC</fullName>
    </submittedName>
</protein>
<dbReference type="InterPro" id="IPR004176">
    <property type="entry name" value="Clp_R_N"/>
</dbReference>
<dbReference type="CDD" id="cd00009">
    <property type="entry name" value="AAA"/>
    <property type="match status" value="1"/>
</dbReference>
<dbReference type="PRINTS" id="PR00300">
    <property type="entry name" value="CLPPROTEASEA"/>
</dbReference>
<dbReference type="Gene3D" id="1.10.8.60">
    <property type="match status" value="2"/>
</dbReference>
<evidence type="ECO:0000256" key="5">
    <source>
        <dbReference type="PROSITE-ProRule" id="PRU01251"/>
    </source>
</evidence>
<sequence>MMYLNRFTQRARKAIDLSLSSAKELGNSVAGSEHILLGLIKEKEGIAFKVLTKIGLTEEYTQDKIVEINGSSSITPENITLSQRSKKILELAGIFANKLKTDYIGTEHILLAMIQEGEGQGIKILKNAGIDSKLVVQFIIDMIGLEVYSQDNFSKESYSRDSYYTNIEPETKSKPTSKLLDKYGVNLTLYAEGNNIDPVIGRDKEIKRVIQILSRRTKNNPILIGDPGVGKTSVIEGLALNIVSGNVPDTLKNKSIYTLEMGSLLAGSKYRGEFEDRVKDVIKEVSKNKDIILFIDEVHTMIGTGSTGENSMDASNILKPALARGEIKIIGATTINEYRKYFGKDPALERRFQPVKIKEPSKEDTKKILAGLRSKYEEHHKVKISDEAINSAVELSVRYISDRYLPDKAIDLIDEASSMVKLSKVGALEEIDLIEEKLRKIIKEKEDAIRVQNFEKAARLRNSQIKAKEELEYIKSKQDSPLVNRRVVDRESIARVVELWTGIPVNKIVEEEAERLLNLEEILHNRVVGQDQAIKSISRAVRRSRAGISDPNRPIGSFLFLGPTGVGKTELSKALAEAQFGSENKIIRIDMSEYMEKHSVSRMVGSPPGYIGHEEGGQLTEAVRRNPYSVILFDEVEKAHPDVFNILLQVLDDGILTDSKGRTIDFKNTIIIMTSNVGASLIKKRNTLGFAVENKDEIAINKYEMMKKNIMTDLKQKFRPEFLNRIDDIIVFHSLTERDIQKIVELMCRNLKNRLKSMDIDLEIREEAIKLITKSGLDLEYGARPLKRAVQKELEDKLSDIILMGKLKRGKKAIVTRDLDEIVIEVENNREKLLKKV</sequence>
<dbReference type="InterPro" id="IPR001943">
    <property type="entry name" value="UVR_dom"/>
</dbReference>
<dbReference type="SMART" id="SM01086">
    <property type="entry name" value="ClpB_D2-small"/>
    <property type="match status" value="1"/>
</dbReference>
<dbReference type="Pfam" id="PF00004">
    <property type="entry name" value="AAA"/>
    <property type="match status" value="1"/>
</dbReference>
<dbReference type="InterPro" id="IPR028299">
    <property type="entry name" value="ClpA/B_CS2"/>
</dbReference>
<reference evidence="10" key="1">
    <citation type="submission" date="2016-11" db="EMBL/GenBank/DDBJ databases">
        <authorList>
            <person name="Varghese N."/>
            <person name="Submissions S."/>
        </authorList>
    </citation>
    <scope>NUCLEOTIDE SEQUENCE [LARGE SCALE GENOMIC DNA]</scope>
    <source>
        <strain evidence="10">DSM 2635</strain>
    </source>
</reference>
<dbReference type="InterPro" id="IPR041546">
    <property type="entry name" value="ClpA/ClpB_AAA_lid"/>
</dbReference>
<feature type="domain" description="UVR" evidence="7">
    <location>
        <begin position="435"/>
        <end position="470"/>
    </location>
</feature>
<keyword evidence="4 6" id="KW-0143">Chaperone</keyword>
<evidence type="ECO:0000256" key="6">
    <source>
        <dbReference type="RuleBase" id="RU004432"/>
    </source>
</evidence>
<dbReference type="Gene3D" id="3.40.50.300">
    <property type="entry name" value="P-loop containing nucleotide triphosphate hydrolases"/>
    <property type="match status" value="2"/>
</dbReference>
<dbReference type="Gene3D" id="1.10.1780.10">
    <property type="entry name" value="Clp, N-terminal domain"/>
    <property type="match status" value="1"/>
</dbReference>
<dbReference type="PROSITE" id="PS50151">
    <property type="entry name" value="UVR"/>
    <property type="match status" value="1"/>
</dbReference>
<proteinExistence type="inferred from homology"/>
<dbReference type="InterPro" id="IPR019489">
    <property type="entry name" value="Clp_ATPase_C"/>
</dbReference>
<dbReference type="GO" id="GO:0005524">
    <property type="term" value="F:ATP binding"/>
    <property type="evidence" value="ECO:0007669"/>
    <property type="project" value="UniProtKB-KW"/>
</dbReference>
<dbReference type="GO" id="GO:0034605">
    <property type="term" value="P:cellular response to heat"/>
    <property type="evidence" value="ECO:0007669"/>
    <property type="project" value="TreeGrafter"/>
</dbReference>
<evidence type="ECO:0000313" key="10">
    <source>
        <dbReference type="Proteomes" id="UP000243255"/>
    </source>
</evidence>
<evidence type="ECO:0000256" key="2">
    <source>
        <dbReference type="ARBA" id="ARBA00022741"/>
    </source>
</evidence>
<gene>
    <name evidence="9" type="ORF">SAMN04488530_1316</name>
</gene>
<dbReference type="GO" id="GO:0006508">
    <property type="term" value="P:proteolysis"/>
    <property type="evidence" value="ECO:0007669"/>
    <property type="project" value="UniProtKB-KW"/>
</dbReference>
<dbReference type="Pfam" id="PF07724">
    <property type="entry name" value="AAA_2"/>
    <property type="match status" value="1"/>
</dbReference>
<dbReference type="Gene3D" id="4.10.860.10">
    <property type="entry name" value="UVR domain"/>
    <property type="match status" value="1"/>
</dbReference>
<keyword evidence="10" id="KW-1185">Reference proteome</keyword>
<dbReference type="GO" id="GO:0016887">
    <property type="term" value="F:ATP hydrolysis activity"/>
    <property type="evidence" value="ECO:0007669"/>
    <property type="project" value="InterPro"/>
</dbReference>
<name>A0A1M5RIT9_9FIRM</name>
<evidence type="ECO:0000256" key="1">
    <source>
        <dbReference type="ARBA" id="ARBA00022737"/>
    </source>
</evidence>
<dbReference type="InterPro" id="IPR050130">
    <property type="entry name" value="ClpA_ClpB"/>
</dbReference>
<dbReference type="InterPro" id="IPR001270">
    <property type="entry name" value="ClpA/B"/>
</dbReference>
<dbReference type="CDD" id="cd19499">
    <property type="entry name" value="RecA-like_ClpB_Hsp104-like"/>
    <property type="match status" value="1"/>
</dbReference>
<dbReference type="FunFam" id="3.40.50.300:FF:000010">
    <property type="entry name" value="Chaperone clpB 1, putative"/>
    <property type="match status" value="1"/>
</dbReference>
<dbReference type="GO" id="GO:0008233">
    <property type="term" value="F:peptidase activity"/>
    <property type="evidence" value="ECO:0007669"/>
    <property type="project" value="UniProtKB-KW"/>
</dbReference>
<evidence type="ECO:0000256" key="3">
    <source>
        <dbReference type="ARBA" id="ARBA00022840"/>
    </source>
</evidence>
<evidence type="ECO:0000259" key="7">
    <source>
        <dbReference type="PROSITE" id="PS50151"/>
    </source>
</evidence>
<dbReference type="InterPro" id="IPR003593">
    <property type="entry name" value="AAA+_ATPase"/>
</dbReference>
<dbReference type="FunFam" id="3.40.50.300:FF:000025">
    <property type="entry name" value="ATP-dependent Clp protease subunit"/>
    <property type="match status" value="1"/>
</dbReference>
<dbReference type="AlphaFoldDB" id="A0A1M5RIT9"/>
<comment type="similarity">
    <text evidence="6">Belongs to the ClpA/ClpB family.</text>
</comment>
<organism evidence="9 10">
    <name type="scientific">Asaccharospora irregularis DSM 2635</name>
    <dbReference type="NCBI Taxonomy" id="1121321"/>
    <lineage>
        <taxon>Bacteria</taxon>
        <taxon>Bacillati</taxon>
        <taxon>Bacillota</taxon>
        <taxon>Clostridia</taxon>
        <taxon>Peptostreptococcales</taxon>
        <taxon>Peptostreptococcaceae</taxon>
        <taxon>Asaccharospora</taxon>
    </lineage>
</organism>
<dbReference type="Pfam" id="PF10431">
    <property type="entry name" value="ClpB_D2-small"/>
    <property type="match status" value="1"/>
</dbReference>
<dbReference type="EMBL" id="FQWX01000031">
    <property type="protein sequence ID" value="SHH26164.1"/>
    <property type="molecule type" value="Genomic_DNA"/>
</dbReference>
<feature type="domain" description="Clp R" evidence="8">
    <location>
        <begin position="4"/>
        <end position="145"/>
    </location>
</feature>
<dbReference type="PROSITE" id="PS00871">
    <property type="entry name" value="CLPAB_2"/>
    <property type="match status" value="1"/>
</dbReference>
<dbReference type="SMART" id="SM00382">
    <property type="entry name" value="AAA"/>
    <property type="match status" value="2"/>
</dbReference>
<dbReference type="PROSITE" id="PS51903">
    <property type="entry name" value="CLP_R"/>
    <property type="match status" value="1"/>
</dbReference>
<dbReference type="PANTHER" id="PTHR11638:SF18">
    <property type="entry name" value="HEAT SHOCK PROTEIN 104"/>
    <property type="match status" value="1"/>
</dbReference>
<keyword evidence="1 5" id="KW-0677">Repeat</keyword>
<dbReference type="SUPFAM" id="SSF81923">
    <property type="entry name" value="Double Clp-N motif"/>
    <property type="match status" value="1"/>
</dbReference>
<dbReference type="GO" id="GO:0005737">
    <property type="term" value="C:cytoplasm"/>
    <property type="evidence" value="ECO:0007669"/>
    <property type="project" value="TreeGrafter"/>
</dbReference>